<evidence type="ECO:0000256" key="1">
    <source>
        <dbReference type="SAM" id="MobiDB-lite"/>
    </source>
</evidence>
<dbReference type="SUPFAM" id="SSF55729">
    <property type="entry name" value="Acyl-CoA N-acyltransferases (Nat)"/>
    <property type="match status" value="1"/>
</dbReference>
<dbReference type="EMBL" id="QXTG01000001">
    <property type="protein sequence ID" value="RIX29985.1"/>
    <property type="molecule type" value="Genomic_DNA"/>
</dbReference>
<keyword evidence="2" id="KW-0808">Transferase</keyword>
<dbReference type="OrthoDB" id="3627178at2"/>
<dbReference type="RefSeq" id="WP_119480348.1">
    <property type="nucleotide sequence ID" value="NZ_QXTG01000001.1"/>
</dbReference>
<keyword evidence="3" id="KW-1185">Reference proteome</keyword>
<protein>
    <submittedName>
        <fullName evidence="2">GNAT family N-acetyltransferase</fullName>
    </submittedName>
</protein>
<accession>A0A3A1TZ45</accession>
<dbReference type="InterPro" id="IPR016181">
    <property type="entry name" value="Acyl_CoA_acyltransferase"/>
</dbReference>
<organism evidence="2 3">
    <name type="scientific">Amnibacterium setariae</name>
    <dbReference type="NCBI Taxonomy" id="2306585"/>
    <lineage>
        <taxon>Bacteria</taxon>
        <taxon>Bacillati</taxon>
        <taxon>Actinomycetota</taxon>
        <taxon>Actinomycetes</taxon>
        <taxon>Micrococcales</taxon>
        <taxon>Microbacteriaceae</taxon>
        <taxon>Amnibacterium</taxon>
    </lineage>
</organism>
<feature type="region of interest" description="Disordered" evidence="1">
    <location>
        <begin position="152"/>
        <end position="177"/>
    </location>
</feature>
<sequence>MDEDDRILLPAGAVLRPVGPDEWTVVAWLWQAFRQDLSPVVEGLPYADGRYGARPLERFPSADAVGHLVWRPHPNTGEQAPVGFALVDGLEGERRTITGFWIAPPLRRTGLGAAVALAVLGRHPGPWEIAFQHANPVAGAFWRRVADAAFGPDGWTETEEPVPGRPQAPSDHFIRSR</sequence>
<evidence type="ECO:0000313" key="2">
    <source>
        <dbReference type="EMBL" id="RIX29985.1"/>
    </source>
</evidence>
<dbReference type="Gene3D" id="3.40.630.30">
    <property type="match status" value="1"/>
</dbReference>
<dbReference type="GO" id="GO:0016740">
    <property type="term" value="F:transferase activity"/>
    <property type="evidence" value="ECO:0007669"/>
    <property type="project" value="UniProtKB-KW"/>
</dbReference>
<proteinExistence type="predicted"/>
<dbReference type="Proteomes" id="UP000265742">
    <property type="component" value="Unassembled WGS sequence"/>
</dbReference>
<dbReference type="AlphaFoldDB" id="A0A3A1TZ45"/>
<name>A0A3A1TZ45_9MICO</name>
<reference evidence="3" key="1">
    <citation type="submission" date="2018-09" db="EMBL/GenBank/DDBJ databases">
        <authorList>
            <person name="Kim I."/>
        </authorList>
    </citation>
    <scope>NUCLEOTIDE SEQUENCE [LARGE SCALE GENOMIC DNA]</scope>
    <source>
        <strain evidence="3">DD4a</strain>
    </source>
</reference>
<gene>
    <name evidence="2" type="ORF">D1781_00455</name>
</gene>
<evidence type="ECO:0000313" key="3">
    <source>
        <dbReference type="Proteomes" id="UP000265742"/>
    </source>
</evidence>
<comment type="caution">
    <text evidence="2">The sequence shown here is derived from an EMBL/GenBank/DDBJ whole genome shotgun (WGS) entry which is preliminary data.</text>
</comment>